<comment type="caution">
    <text evidence="2">The sequence shown here is derived from an EMBL/GenBank/DDBJ whole genome shotgun (WGS) entry which is preliminary data.</text>
</comment>
<evidence type="ECO:0000256" key="1">
    <source>
        <dbReference type="SAM" id="SignalP"/>
    </source>
</evidence>
<name>A0AAW2JPY5_SESRA</name>
<feature type="chain" id="PRO_5043318405" evidence="1">
    <location>
        <begin position="31"/>
        <end position="62"/>
    </location>
</feature>
<gene>
    <name evidence="2" type="ORF">Sradi_6679500</name>
</gene>
<reference evidence="2" key="1">
    <citation type="submission" date="2020-06" db="EMBL/GenBank/DDBJ databases">
        <authorList>
            <person name="Li T."/>
            <person name="Hu X."/>
            <person name="Zhang T."/>
            <person name="Song X."/>
            <person name="Zhang H."/>
            <person name="Dai N."/>
            <person name="Sheng W."/>
            <person name="Hou X."/>
            <person name="Wei L."/>
        </authorList>
    </citation>
    <scope>NUCLEOTIDE SEQUENCE</scope>
    <source>
        <strain evidence="2">G02</strain>
        <tissue evidence="2">Leaf</tissue>
    </source>
</reference>
<reference evidence="2" key="2">
    <citation type="journal article" date="2024" name="Plant">
        <title>Genomic evolution and insights into agronomic trait innovations of Sesamum species.</title>
        <authorList>
            <person name="Miao H."/>
            <person name="Wang L."/>
            <person name="Qu L."/>
            <person name="Liu H."/>
            <person name="Sun Y."/>
            <person name="Le M."/>
            <person name="Wang Q."/>
            <person name="Wei S."/>
            <person name="Zheng Y."/>
            <person name="Lin W."/>
            <person name="Duan Y."/>
            <person name="Cao H."/>
            <person name="Xiong S."/>
            <person name="Wang X."/>
            <person name="Wei L."/>
            <person name="Li C."/>
            <person name="Ma Q."/>
            <person name="Ju M."/>
            <person name="Zhao R."/>
            <person name="Li G."/>
            <person name="Mu C."/>
            <person name="Tian Q."/>
            <person name="Mei H."/>
            <person name="Zhang T."/>
            <person name="Gao T."/>
            <person name="Zhang H."/>
        </authorList>
    </citation>
    <scope>NUCLEOTIDE SEQUENCE</scope>
    <source>
        <strain evidence="2">G02</strain>
    </source>
</reference>
<protein>
    <submittedName>
        <fullName evidence="2">Uncharacterized protein</fullName>
    </submittedName>
</protein>
<keyword evidence="1" id="KW-0732">Signal</keyword>
<evidence type="ECO:0000313" key="2">
    <source>
        <dbReference type="EMBL" id="KAL0296274.1"/>
    </source>
</evidence>
<dbReference type="EMBL" id="JACGWJ010000032">
    <property type="protein sequence ID" value="KAL0296274.1"/>
    <property type="molecule type" value="Genomic_DNA"/>
</dbReference>
<sequence>MPGWMHFRSRPIKFLASVVSLLLGVEHLEGVALHGVEMGLVHGVAGLVLRVRLVHGVAGLVR</sequence>
<organism evidence="2">
    <name type="scientific">Sesamum radiatum</name>
    <name type="common">Black benniseed</name>
    <dbReference type="NCBI Taxonomy" id="300843"/>
    <lineage>
        <taxon>Eukaryota</taxon>
        <taxon>Viridiplantae</taxon>
        <taxon>Streptophyta</taxon>
        <taxon>Embryophyta</taxon>
        <taxon>Tracheophyta</taxon>
        <taxon>Spermatophyta</taxon>
        <taxon>Magnoliopsida</taxon>
        <taxon>eudicotyledons</taxon>
        <taxon>Gunneridae</taxon>
        <taxon>Pentapetalae</taxon>
        <taxon>asterids</taxon>
        <taxon>lamiids</taxon>
        <taxon>Lamiales</taxon>
        <taxon>Pedaliaceae</taxon>
        <taxon>Sesamum</taxon>
    </lineage>
</organism>
<accession>A0AAW2JPY5</accession>
<proteinExistence type="predicted"/>
<dbReference type="AlphaFoldDB" id="A0AAW2JPY5"/>
<feature type="signal peptide" evidence="1">
    <location>
        <begin position="1"/>
        <end position="30"/>
    </location>
</feature>